<dbReference type="PANTHER" id="PTHR23427">
    <property type="entry name" value="SURFEIT LOCUS PROTEIN"/>
    <property type="match status" value="1"/>
</dbReference>
<name>A0A318GZK0_9BURK</name>
<dbReference type="OrthoDB" id="9789940at2"/>
<dbReference type="Proteomes" id="UP000247811">
    <property type="component" value="Unassembled WGS sequence"/>
</dbReference>
<evidence type="ECO:0000256" key="4">
    <source>
        <dbReference type="ARBA" id="ARBA00022989"/>
    </source>
</evidence>
<dbReference type="RefSeq" id="WP_110400726.1">
    <property type="nucleotide sequence ID" value="NZ_QJJS01000008.1"/>
</dbReference>
<evidence type="ECO:0000256" key="1">
    <source>
        <dbReference type="ARBA" id="ARBA00004370"/>
    </source>
</evidence>
<dbReference type="GO" id="GO:0005886">
    <property type="term" value="C:plasma membrane"/>
    <property type="evidence" value="ECO:0007669"/>
    <property type="project" value="UniProtKB-SubCell"/>
</dbReference>
<protein>
    <recommendedName>
        <fullName evidence="6">SURF1-like protein</fullName>
    </recommendedName>
</protein>
<organism evidence="7 8">
    <name type="scientific">Sphaerotilus hippei</name>
    <dbReference type="NCBI Taxonomy" id="744406"/>
    <lineage>
        <taxon>Bacteria</taxon>
        <taxon>Pseudomonadati</taxon>
        <taxon>Pseudomonadota</taxon>
        <taxon>Betaproteobacteria</taxon>
        <taxon>Burkholderiales</taxon>
        <taxon>Sphaerotilaceae</taxon>
        <taxon>Sphaerotilus</taxon>
    </lineage>
</organism>
<dbReference type="AlphaFoldDB" id="A0A318GZK0"/>
<dbReference type="Pfam" id="PF02104">
    <property type="entry name" value="SURF1"/>
    <property type="match status" value="1"/>
</dbReference>
<gene>
    <name evidence="7" type="ORF">C7444_10826</name>
</gene>
<dbReference type="CDD" id="cd06662">
    <property type="entry name" value="SURF1"/>
    <property type="match status" value="1"/>
</dbReference>
<dbReference type="PROSITE" id="PS50895">
    <property type="entry name" value="SURF1"/>
    <property type="match status" value="1"/>
</dbReference>
<accession>A0A318GZK0</accession>
<sequence>MSSPTEPARRHRHRLLPLLGAVLMVALTARLGWWQLDRAEQKRQLQAQRTSRSALPPLTASELASAPDAALGQRDRRIHLQGRWIESATVYLDNRTMEGRTGFLVVTPLQLADQDRAVAVLRGWLPRDRLDPARLPPLVPEPGLVTLQGLLVPPPSVLLDLAGGASAATPSGATPERQPSAIRQNLDLPSYARALGRPLYPVMVQQEDAAASAPAPLSTGTALFPALRRQWPRPAARIETHLGYAAQWFGLSLLTAGLYVWFQLVRPRQRRARPAE</sequence>
<evidence type="ECO:0000256" key="6">
    <source>
        <dbReference type="RuleBase" id="RU363076"/>
    </source>
</evidence>
<keyword evidence="5 6" id="KW-0472">Membrane</keyword>
<keyword evidence="6" id="KW-1003">Cell membrane</keyword>
<comment type="caution">
    <text evidence="7">The sequence shown here is derived from an EMBL/GenBank/DDBJ whole genome shotgun (WGS) entry which is preliminary data.</text>
</comment>
<dbReference type="EMBL" id="QJJS01000008">
    <property type="protein sequence ID" value="PXW95768.1"/>
    <property type="molecule type" value="Genomic_DNA"/>
</dbReference>
<evidence type="ECO:0000313" key="8">
    <source>
        <dbReference type="Proteomes" id="UP000247811"/>
    </source>
</evidence>
<dbReference type="PANTHER" id="PTHR23427:SF2">
    <property type="entry name" value="SURFEIT LOCUS PROTEIN 1"/>
    <property type="match status" value="1"/>
</dbReference>
<comment type="similarity">
    <text evidence="2 6">Belongs to the SURF1 family.</text>
</comment>
<comment type="caution">
    <text evidence="6">Lacks conserved residue(s) required for the propagation of feature annotation.</text>
</comment>
<proteinExistence type="inferred from homology"/>
<evidence type="ECO:0000256" key="5">
    <source>
        <dbReference type="ARBA" id="ARBA00023136"/>
    </source>
</evidence>
<dbReference type="InterPro" id="IPR045214">
    <property type="entry name" value="Surf1/Surf4"/>
</dbReference>
<keyword evidence="8" id="KW-1185">Reference proteome</keyword>
<evidence type="ECO:0000256" key="2">
    <source>
        <dbReference type="ARBA" id="ARBA00007165"/>
    </source>
</evidence>
<dbReference type="InterPro" id="IPR002994">
    <property type="entry name" value="Surf1/Shy1"/>
</dbReference>
<keyword evidence="4 6" id="KW-1133">Transmembrane helix</keyword>
<evidence type="ECO:0000256" key="3">
    <source>
        <dbReference type="ARBA" id="ARBA00022692"/>
    </source>
</evidence>
<keyword evidence="3 6" id="KW-0812">Transmembrane</keyword>
<feature type="transmembrane region" description="Helical" evidence="6">
    <location>
        <begin position="242"/>
        <end position="262"/>
    </location>
</feature>
<evidence type="ECO:0000313" key="7">
    <source>
        <dbReference type="EMBL" id="PXW95768.1"/>
    </source>
</evidence>
<reference evidence="7 8" key="1">
    <citation type="submission" date="2018-05" db="EMBL/GenBank/DDBJ databases">
        <title>Genomic Encyclopedia of Type Strains, Phase IV (KMG-IV): sequencing the most valuable type-strain genomes for metagenomic binning, comparative biology and taxonomic classification.</title>
        <authorList>
            <person name="Goeker M."/>
        </authorList>
    </citation>
    <scope>NUCLEOTIDE SEQUENCE [LARGE SCALE GENOMIC DNA]</scope>
    <source>
        <strain evidence="7 8">DSM 566</strain>
    </source>
</reference>
<comment type="subcellular location">
    <subcellularLocation>
        <location evidence="6">Cell membrane</location>
        <topology evidence="6">Multi-pass membrane protein</topology>
    </subcellularLocation>
    <subcellularLocation>
        <location evidence="1">Membrane</location>
    </subcellularLocation>
</comment>